<accession>A0AA45C5M7</accession>
<dbReference type="InterPro" id="IPR001279">
    <property type="entry name" value="Metallo-B-lactamas"/>
</dbReference>
<comment type="caution">
    <text evidence="2">The sequence shown here is derived from an EMBL/GenBank/DDBJ whole genome shotgun (WGS) entry which is preliminary data.</text>
</comment>
<sequence length="243" mass="27877">MKLTIVGRWGAYPEKDEPCSGYLLETKNNKILIDCGPGVLTNVQRYCSLDEIDYVIISHFHPDHFTDIYSFQYASMISMKLAKRRPPLKIISPLKDNKSKEMKYGEFTESILYDEGSILSLNDVEIRFSLNEHPILCYSIGVHHENKYFAYSADTQIGHNLIEFVEKADLFLCESSLYENMEKEIKGHLTARQAGNIAHSANVKKMILTHLPHFGDHEDLLNQAKKEFIGDLYLANCGDVYYI</sequence>
<proteinExistence type="predicted"/>
<dbReference type="EMBL" id="QGGI01000015">
    <property type="protein sequence ID" value="PWJ89334.1"/>
    <property type="molecule type" value="Genomic_DNA"/>
</dbReference>
<dbReference type="GO" id="GO:0042781">
    <property type="term" value="F:3'-tRNA processing endoribonuclease activity"/>
    <property type="evidence" value="ECO:0007669"/>
    <property type="project" value="TreeGrafter"/>
</dbReference>
<name>A0AA45C5M7_9BACT</name>
<keyword evidence="3" id="KW-1185">Reference proteome</keyword>
<dbReference type="SUPFAM" id="SSF56281">
    <property type="entry name" value="Metallo-hydrolase/oxidoreductase"/>
    <property type="match status" value="1"/>
</dbReference>
<dbReference type="RefSeq" id="WP_109605558.1">
    <property type="nucleotide sequence ID" value="NZ_QGGI01000015.1"/>
</dbReference>
<dbReference type="InterPro" id="IPR036866">
    <property type="entry name" value="RibonucZ/Hydroxyglut_hydro"/>
</dbReference>
<dbReference type="AlphaFoldDB" id="A0AA45C5M7"/>
<evidence type="ECO:0000313" key="2">
    <source>
        <dbReference type="EMBL" id="PWJ89334.1"/>
    </source>
</evidence>
<feature type="domain" description="Metallo-beta-lactamase" evidence="1">
    <location>
        <begin position="18"/>
        <end position="192"/>
    </location>
</feature>
<dbReference type="PANTHER" id="PTHR46018:SF4">
    <property type="entry name" value="METALLO-HYDROLASE YHFI-RELATED"/>
    <property type="match status" value="1"/>
</dbReference>
<evidence type="ECO:0000259" key="1">
    <source>
        <dbReference type="SMART" id="SM00849"/>
    </source>
</evidence>
<dbReference type="Gene3D" id="3.60.15.10">
    <property type="entry name" value="Ribonuclease Z/Hydroxyacylglutathione hydrolase-like"/>
    <property type="match status" value="1"/>
</dbReference>
<dbReference type="PANTHER" id="PTHR46018">
    <property type="entry name" value="ZINC PHOSPHODIESTERASE ELAC PROTEIN 1"/>
    <property type="match status" value="1"/>
</dbReference>
<dbReference type="CDD" id="cd07716">
    <property type="entry name" value="RNaseZ_short-form-like_MBL-fold"/>
    <property type="match status" value="1"/>
</dbReference>
<gene>
    <name evidence="2" type="ORF">C7380_11560</name>
</gene>
<dbReference type="SMART" id="SM00849">
    <property type="entry name" value="Lactamase_B"/>
    <property type="match status" value="1"/>
</dbReference>
<protein>
    <submittedName>
        <fullName evidence="2">Ribonuclease BN (tRNA processing enzyme)</fullName>
    </submittedName>
</protein>
<organism evidence="2 3">
    <name type="scientific">Oceanotoga teriensis</name>
    <dbReference type="NCBI Taxonomy" id="515440"/>
    <lineage>
        <taxon>Bacteria</taxon>
        <taxon>Thermotogati</taxon>
        <taxon>Thermotogota</taxon>
        <taxon>Thermotogae</taxon>
        <taxon>Petrotogales</taxon>
        <taxon>Petrotogaceae</taxon>
        <taxon>Oceanotoga</taxon>
    </lineage>
</organism>
<evidence type="ECO:0000313" key="3">
    <source>
        <dbReference type="Proteomes" id="UP000245921"/>
    </source>
</evidence>
<dbReference type="Proteomes" id="UP000245921">
    <property type="component" value="Unassembled WGS sequence"/>
</dbReference>
<dbReference type="Pfam" id="PF12706">
    <property type="entry name" value="Lactamase_B_2"/>
    <property type="match status" value="1"/>
</dbReference>
<reference evidence="2 3" key="1">
    <citation type="submission" date="2018-05" db="EMBL/GenBank/DDBJ databases">
        <title>Genomic Encyclopedia of Type Strains, Phase IV (KMG-IV): sequencing the most valuable type-strain genomes for metagenomic binning, comparative biology and taxonomic classification.</title>
        <authorList>
            <person name="Goeker M."/>
        </authorList>
    </citation>
    <scope>NUCLEOTIDE SEQUENCE [LARGE SCALE GENOMIC DNA]</scope>
    <source>
        <strain evidence="2 3">DSM 24906</strain>
    </source>
</reference>